<dbReference type="EC" id="2.7.4.16" evidence="1"/>
<comment type="similarity">
    <text evidence="1">Belongs to the thiamine-monophosphate kinase family.</text>
</comment>
<dbReference type="Gene3D" id="3.30.1330.10">
    <property type="entry name" value="PurM-like, N-terminal domain"/>
    <property type="match status" value="1"/>
</dbReference>
<dbReference type="GO" id="GO:0005524">
    <property type="term" value="F:ATP binding"/>
    <property type="evidence" value="ECO:0007669"/>
    <property type="project" value="UniProtKB-UniRule"/>
</dbReference>
<evidence type="ECO:0000256" key="1">
    <source>
        <dbReference type="HAMAP-Rule" id="MF_02128"/>
    </source>
</evidence>
<evidence type="ECO:0000313" key="5">
    <source>
        <dbReference type="EMBL" id="SJM62381.1"/>
    </source>
</evidence>
<feature type="compositionally biased region" description="Basic and acidic residues" evidence="2">
    <location>
        <begin position="309"/>
        <end position="319"/>
    </location>
</feature>
<gene>
    <name evidence="1" type="primary">thiL</name>
    <name evidence="5" type="ORF">CZ674_08290</name>
</gene>
<dbReference type="NCBIfam" id="TIGR01379">
    <property type="entry name" value="thiL"/>
    <property type="match status" value="1"/>
</dbReference>
<comment type="miscellaneous">
    <text evidence="1">Reaction mechanism of ThiL seems to utilize a direct, inline transfer of the gamma-phosphate of ATP to TMP rather than a phosphorylated enzyme intermediate.</text>
</comment>
<keyword evidence="1 5" id="KW-0808">Transferase</keyword>
<accession>A0A1R4G2M5</accession>
<dbReference type="RefSeq" id="WP_086992079.1">
    <property type="nucleotide sequence ID" value="NZ_FUHU01000036.1"/>
</dbReference>
<dbReference type="HAMAP" id="MF_02128">
    <property type="entry name" value="TMP_kinase"/>
    <property type="match status" value="1"/>
</dbReference>
<dbReference type="Pfam" id="PF02769">
    <property type="entry name" value="AIRS_C"/>
    <property type="match status" value="1"/>
</dbReference>
<dbReference type="GO" id="GO:0009228">
    <property type="term" value="P:thiamine biosynthetic process"/>
    <property type="evidence" value="ECO:0007669"/>
    <property type="project" value="UniProtKB-KW"/>
</dbReference>
<keyword evidence="1" id="KW-0547">Nucleotide-binding</keyword>
<dbReference type="GO" id="GO:0009030">
    <property type="term" value="F:thiamine-phosphate kinase activity"/>
    <property type="evidence" value="ECO:0007669"/>
    <property type="project" value="UniProtKB-UniRule"/>
</dbReference>
<dbReference type="InterPro" id="IPR036921">
    <property type="entry name" value="PurM-like_N_sf"/>
</dbReference>
<dbReference type="SUPFAM" id="SSF55326">
    <property type="entry name" value="PurM N-terminal domain-like"/>
    <property type="match status" value="1"/>
</dbReference>
<reference evidence="5 6" key="1">
    <citation type="submission" date="2017-02" db="EMBL/GenBank/DDBJ databases">
        <authorList>
            <person name="Peterson S.W."/>
        </authorList>
    </citation>
    <scope>NUCLEOTIDE SEQUENCE [LARGE SCALE GENOMIC DNA]</scope>
    <source>
        <strain evidence="5 6">LMG 22410</strain>
    </source>
</reference>
<keyword evidence="1" id="KW-0479">Metal-binding</keyword>
<evidence type="ECO:0000259" key="3">
    <source>
        <dbReference type="Pfam" id="PF00586"/>
    </source>
</evidence>
<feature type="binding site" evidence="1">
    <location>
        <position position="58"/>
    </location>
    <ligand>
        <name>substrate</name>
    </ligand>
</feature>
<dbReference type="InterPro" id="IPR036676">
    <property type="entry name" value="PurM-like_C_sf"/>
</dbReference>
<dbReference type="GO" id="GO:0009229">
    <property type="term" value="P:thiamine diphosphate biosynthetic process"/>
    <property type="evidence" value="ECO:0007669"/>
    <property type="project" value="UniProtKB-UniRule"/>
</dbReference>
<keyword evidence="1" id="KW-0067">ATP-binding</keyword>
<dbReference type="OrthoDB" id="9802811at2"/>
<feature type="binding site" evidence="1">
    <location>
        <position position="223"/>
    </location>
    <ligand>
        <name>Mg(2+)</name>
        <dbReference type="ChEBI" id="CHEBI:18420"/>
        <label>3</label>
    </ligand>
</feature>
<dbReference type="SUPFAM" id="SSF56042">
    <property type="entry name" value="PurM C-terminal domain-like"/>
    <property type="match status" value="1"/>
</dbReference>
<keyword evidence="1 5" id="KW-0418">Kinase</keyword>
<feature type="binding site" evidence="1">
    <location>
        <position position="36"/>
    </location>
    <ligand>
        <name>Mg(2+)</name>
        <dbReference type="ChEBI" id="CHEBI:18420"/>
        <label>3</label>
    </ligand>
</feature>
<evidence type="ECO:0000313" key="6">
    <source>
        <dbReference type="Proteomes" id="UP000195787"/>
    </source>
</evidence>
<dbReference type="GO" id="GO:0000287">
    <property type="term" value="F:magnesium ion binding"/>
    <property type="evidence" value="ECO:0007669"/>
    <property type="project" value="UniProtKB-UniRule"/>
</dbReference>
<dbReference type="InterPro" id="IPR016188">
    <property type="entry name" value="PurM-like_N"/>
</dbReference>
<evidence type="ECO:0000256" key="2">
    <source>
        <dbReference type="SAM" id="MobiDB-lite"/>
    </source>
</evidence>
<feature type="binding site" evidence="1">
    <location>
        <position position="80"/>
    </location>
    <ligand>
        <name>Mg(2+)</name>
        <dbReference type="ChEBI" id="CHEBI:18420"/>
        <label>3</label>
    </ligand>
</feature>
<organism evidence="5 6">
    <name type="scientific">Agrococcus casei LMG 22410</name>
    <dbReference type="NCBI Taxonomy" id="1255656"/>
    <lineage>
        <taxon>Bacteria</taxon>
        <taxon>Bacillati</taxon>
        <taxon>Actinomycetota</taxon>
        <taxon>Actinomycetes</taxon>
        <taxon>Micrococcales</taxon>
        <taxon>Microbacteriaceae</taxon>
        <taxon>Agrococcus</taxon>
    </lineage>
</organism>
<feature type="binding site" evidence="1">
    <location>
        <position position="226"/>
    </location>
    <ligand>
        <name>Mg(2+)</name>
        <dbReference type="ChEBI" id="CHEBI:18420"/>
        <label>5</label>
    </ligand>
</feature>
<feature type="binding site" evidence="1">
    <location>
        <position position="49"/>
    </location>
    <ligand>
        <name>Mg(2+)</name>
        <dbReference type="ChEBI" id="CHEBI:18420"/>
        <label>4</label>
    </ligand>
</feature>
<feature type="binding site" evidence="1">
    <location>
        <position position="155"/>
    </location>
    <ligand>
        <name>ATP</name>
        <dbReference type="ChEBI" id="CHEBI:30616"/>
    </ligand>
</feature>
<dbReference type="Pfam" id="PF00586">
    <property type="entry name" value="AIRS"/>
    <property type="match status" value="1"/>
</dbReference>
<dbReference type="UniPathway" id="UPA00060">
    <property type="reaction ID" value="UER00142"/>
</dbReference>
<feature type="binding site" evidence="1">
    <location>
        <position position="50"/>
    </location>
    <ligand>
        <name>Mg(2+)</name>
        <dbReference type="ChEBI" id="CHEBI:18420"/>
        <label>1</label>
    </ligand>
</feature>
<keyword evidence="6" id="KW-1185">Reference proteome</keyword>
<feature type="binding site" evidence="1">
    <location>
        <position position="130"/>
    </location>
    <ligand>
        <name>Mg(2+)</name>
        <dbReference type="ChEBI" id="CHEBI:18420"/>
        <label>1</label>
    </ligand>
</feature>
<feature type="domain" description="PurM-like C-terminal" evidence="4">
    <location>
        <begin position="159"/>
        <end position="299"/>
    </location>
</feature>
<feature type="binding site" evidence="1">
    <location>
        <position position="265"/>
    </location>
    <ligand>
        <name>substrate</name>
    </ligand>
</feature>
<feature type="binding site" evidence="1">
    <location>
        <position position="36"/>
    </location>
    <ligand>
        <name>Mg(2+)</name>
        <dbReference type="ChEBI" id="CHEBI:18420"/>
        <label>4</label>
    </ligand>
</feature>
<name>A0A1R4G2M5_9MICO</name>
<feature type="binding site" evidence="1">
    <location>
        <position position="51"/>
    </location>
    <ligand>
        <name>Mg(2+)</name>
        <dbReference type="ChEBI" id="CHEBI:18420"/>
        <label>2</label>
    </ligand>
</feature>
<keyword evidence="1" id="KW-0460">Magnesium</keyword>
<feature type="binding site" evidence="1">
    <location>
        <position position="80"/>
    </location>
    <ligand>
        <name>Mg(2+)</name>
        <dbReference type="ChEBI" id="CHEBI:18420"/>
        <label>2</label>
    </ligand>
</feature>
<feature type="region of interest" description="Disordered" evidence="2">
    <location>
        <begin position="295"/>
        <end position="319"/>
    </location>
</feature>
<feature type="domain" description="PurM-like N-terminal" evidence="3">
    <location>
        <begin position="34"/>
        <end position="145"/>
    </location>
</feature>
<feature type="binding site" evidence="1">
    <location>
        <position position="80"/>
    </location>
    <ligand>
        <name>Mg(2+)</name>
        <dbReference type="ChEBI" id="CHEBI:18420"/>
        <label>4</label>
    </ligand>
</feature>
<comment type="function">
    <text evidence="1">Catalyzes the ATP-dependent phosphorylation of thiamine-monophosphate (TMP) to form thiamine-pyrophosphate (TPP), the active form of vitamin B1.</text>
</comment>
<evidence type="ECO:0000259" key="4">
    <source>
        <dbReference type="Pfam" id="PF02769"/>
    </source>
</evidence>
<dbReference type="InterPro" id="IPR006283">
    <property type="entry name" value="ThiL-like"/>
</dbReference>
<feature type="binding site" evidence="1">
    <location>
        <position position="51"/>
    </location>
    <ligand>
        <name>Mg(2+)</name>
        <dbReference type="ChEBI" id="CHEBI:18420"/>
        <label>1</label>
    </ligand>
</feature>
<dbReference type="PIRSF" id="PIRSF005303">
    <property type="entry name" value="Thiam_monoph_kin"/>
    <property type="match status" value="1"/>
</dbReference>
<feature type="binding site" evidence="1">
    <location>
        <position position="314"/>
    </location>
    <ligand>
        <name>substrate</name>
    </ligand>
</feature>
<dbReference type="AlphaFoldDB" id="A0A1R4G2M5"/>
<comment type="caution">
    <text evidence="1">Lacks conserved residue(s) required for the propagation of feature annotation.</text>
</comment>
<dbReference type="InterPro" id="IPR010918">
    <property type="entry name" value="PurM-like_C_dom"/>
</dbReference>
<feature type="binding site" evidence="1">
    <location>
        <position position="225"/>
    </location>
    <ligand>
        <name>ATP</name>
        <dbReference type="ChEBI" id="CHEBI:30616"/>
    </ligand>
</feature>
<dbReference type="EMBL" id="FUHU01000036">
    <property type="protein sequence ID" value="SJM62381.1"/>
    <property type="molecule type" value="Genomic_DNA"/>
</dbReference>
<comment type="pathway">
    <text evidence="1">Cofactor biosynthesis; thiamine diphosphate biosynthesis; thiamine diphosphate from thiamine phosphate: step 1/1.</text>
</comment>
<protein>
    <recommendedName>
        <fullName evidence="1">Thiamine-monophosphate kinase</fullName>
        <shortName evidence="1">TMP kinase</shortName>
        <shortName evidence="1">Thiamine-phosphate kinase</shortName>
        <ecNumber evidence="1">2.7.4.16</ecNumber>
    </recommendedName>
</protein>
<dbReference type="PANTHER" id="PTHR30270">
    <property type="entry name" value="THIAMINE-MONOPHOSPHATE KINASE"/>
    <property type="match status" value="1"/>
</dbReference>
<sequence length="319" mass="32672">MTADDRIRTVGEQAALARIIARLTPADAAVVGPGDDSAVLAAGGQTAITTDTMFEGGDFRLDWSTFADLGTKCVTTNLTDVAAMGARPTALVIALGVLADTTVEQLEQFADAASAALAKQAPGVGVVGGDLSVSPTTTIAVTALGDLEGRSPVLRSGARPGDAIVVCGELGLAGEGLRLLLEGTPPDDLRRTHPREMQAHLAPIAPVAAGAQLARLGATSMLDVSDGLVLDGFRVARASAVRLDFDRAALDSYDAPLESVLYGGEDHALLATVPADAVERVLSELGSDARVVGSVEAGEPQVTTGGQPLEERGWDPFTR</sequence>
<feature type="binding site" evidence="1">
    <location>
        <begin position="129"/>
        <end position="130"/>
    </location>
    <ligand>
        <name>ATP</name>
        <dbReference type="ChEBI" id="CHEBI:30616"/>
    </ligand>
</feature>
<dbReference type="Gene3D" id="3.90.650.10">
    <property type="entry name" value="PurM-like C-terminal domain"/>
    <property type="match status" value="1"/>
</dbReference>
<dbReference type="Proteomes" id="UP000195787">
    <property type="component" value="Unassembled WGS sequence"/>
</dbReference>
<dbReference type="GeneID" id="303173211"/>
<dbReference type="PANTHER" id="PTHR30270:SF0">
    <property type="entry name" value="THIAMINE-MONOPHOSPHATE KINASE"/>
    <property type="match status" value="1"/>
</dbReference>
<comment type="catalytic activity">
    <reaction evidence="1">
        <text>thiamine phosphate + ATP = thiamine diphosphate + ADP</text>
        <dbReference type="Rhea" id="RHEA:15913"/>
        <dbReference type="ChEBI" id="CHEBI:30616"/>
        <dbReference type="ChEBI" id="CHEBI:37575"/>
        <dbReference type="ChEBI" id="CHEBI:58937"/>
        <dbReference type="ChEBI" id="CHEBI:456216"/>
        <dbReference type="EC" id="2.7.4.16"/>
    </reaction>
</comment>
<keyword evidence="1" id="KW-0784">Thiamine biosynthesis</keyword>
<proteinExistence type="inferred from homology"/>
<dbReference type="CDD" id="cd02194">
    <property type="entry name" value="ThiL"/>
    <property type="match status" value="1"/>
</dbReference>